<accession>A0A0A9E2G1</accession>
<protein>
    <submittedName>
        <fullName evidence="2">Uncharacterized protein</fullName>
    </submittedName>
</protein>
<evidence type="ECO:0000313" key="2">
    <source>
        <dbReference type="EMBL" id="JAD90152.1"/>
    </source>
</evidence>
<feature type="compositionally biased region" description="Polar residues" evidence="1">
    <location>
        <begin position="32"/>
        <end position="42"/>
    </location>
</feature>
<proteinExistence type="predicted"/>
<evidence type="ECO:0000256" key="1">
    <source>
        <dbReference type="SAM" id="MobiDB-lite"/>
    </source>
</evidence>
<dbReference type="AlphaFoldDB" id="A0A0A9E2G1"/>
<reference evidence="2" key="1">
    <citation type="submission" date="2014-09" db="EMBL/GenBank/DDBJ databases">
        <authorList>
            <person name="Magalhaes I.L.F."/>
            <person name="Oliveira U."/>
            <person name="Santos F.R."/>
            <person name="Vidigal T.H.D.A."/>
            <person name="Brescovit A.D."/>
            <person name="Santos A.J."/>
        </authorList>
    </citation>
    <scope>NUCLEOTIDE SEQUENCE</scope>
    <source>
        <tissue evidence="2">Shoot tissue taken approximately 20 cm above the soil surface</tissue>
    </source>
</reference>
<dbReference type="EMBL" id="GBRH01207743">
    <property type="protein sequence ID" value="JAD90152.1"/>
    <property type="molecule type" value="Transcribed_RNA"/>
</dbReference>
<sequence>MHSTNYRSIRNRSISSHITIILACSLNKNPTTMPTVSKSSMLTEPMFSERPTNHD</sequence>
<name>A0A0A9E2G1_ARUDO</name>
<reference evidence="2" key="2">
    <citation type="journal article" date="2015" name="Data Brief">
        <title>Shoot transcriptome of the giant reed, Arundo donax.</title>
        <authorList>
            <person name="Barrero R.A."/>
            <person name="Guerrero F.D."/>
            <person name="Moolhuijzen P."/>
            <person name="Goolsby J.A."/>
            <person name="Tidwell J."/>
            <person name="Bellgard S.E."/>
            <person name="Bellgard M.I."/>
        </authorList>
    </citation>
    <scope>NUCLEOTIDE SEQUENCE</scope>
    <source>
        <tissue evidence="2">Shoot tissue taken approximately 20 cm above the soil surface</tissue>
    </source>
</reference>
<feature type="region of interest" description="Disordered" evidence="1">
    <location>
        <begin position="32"/>
        <end position="55"/>
    </location>
</feature>
<dbReference type="PROSITE" id="PS51257">
    <property type="entry name" value="PROKAR_LIPOPROTEIN"/>
    <property type="match status" value="1"/>
</dbReference>
<organism evidence="2">
    <name type="scientific">Arundo donax</name>
    <name type="common">Giant reed</name>
    <name type="synonym">Donax arundinaceus</name>
    <dbReference type="NCBI Taxonomy" id="35708"/>
    <lineage>
        <taxon>Eukaryota</taxon>
        <taxon>Viridiplantae</taxon>
        <taxon>Streptophyta</taxon>
        <taxon>Embryophyta</taxon>
        <taxon>Tracheophyta</taxon>
        <taxon>Spermatophyta</taxon>
        <taxon>Magnoliopsida</taxon>
        <taxon>Liliopsida</taxon>
        <taxon>Poales</taxon>
        <taxon>Poaceae</taxon>
        <taxon>PACMAD clade</taxon>
        <taxon>Arundinoideae</taxon>
        <taxon>Arundineae</taxon>
        <taxon>Arundo</taxon>
    </lineage>
</organism>